<keyword evidence="2" id="KW-0378">Hydrolase</keyword>
<keyword evidence="6" id="KW-1185">Reference proteome</keyword>
<dbReference type="InterPro" id="IPR046449">
    <property type="entry name" value="DEGP_PDZ_sf"/>
</dbReference>
<accession>A0ABR2TSL0</accession>
<sequence>MWLDFSCICFDGVKVANDGTVPFRHGERIGFSYLVSQKYTGDTALVEVLRDSKILKWDIKLATHKRLIPAHTSGKPPSYYIIAGFVFTDVTVTYLRSEYEKDYEFDAPVKLLDKHLHAMAESTDEQLVVVSQVLVADINIGYEDIVNTQVRECFMTLLVLAFNGKPVKNLKSLANMVDNCNDEYLRFDLEYQQMVVLNTKAAKAATLDILTTHSISSPMSDDLKA</sequence>
<dbReference type="Proteomes" id="UP001396334">
    <property type="component" value="Unassembled WGS sequence"/>
</dbReference>
<dbReference type="EMBL" id="JBBPBN010000004">
    <property type="protein sequence ID" value="KAK9040382.1"/>
    <property type="molecule type" value="Genomic_DNA"/>
</dbReference>
<evidence type="ECO:0000259" key="4">
    <source>
        <dbReference type="Pfam" id="PF17815"/>
    </source>
</evidence>
<reference evidence="5 6" key="1">
    <citation type="journal article" date="2024" name="G3 (Bethesda)">
        <title>Genome assembly of Hibiscus sabdariffa L. provides insights into metabolisms of medicinal natural products.</title>
        <authorList>
            <person name="Kim T."/>
        </authorList>
    </citation>
    <scope>NUCLEOTIDE SEQUENCE [LARGE SCALE GENOMIC DNA]</scope>
    <source>
        <strain evidence="5">TK-2024</strain>
        <tissue evidence="5">Old leaves</tissue>
    </source>
</reference>
<dbReference type="Pfam" id="PF17815">
    <property type="entry name" value="PDZ_3"/>
    <property type="match status" value="1"/>
</dbReference>
<keyword evidence="3" id="KW-0720">Serine protease</keyword>
<dbReference type="PANTHER" id="PTHR45980">
    <property type="match status" value="1"/>
</dbReference>
<proteinExistence type="predicted"/>
<dbReference type="InterPro" id="IPR041517">
    <property type="entry name" value="DEGP_PDZ"/>
</dbReference>
<gene>
    <name evidence="5" type="ORF">V6N11_015545</name>
</gene>
<organism evidence="5 6">
    <name type="scientific">Hibiscus sabdariffa</name>
    <name type="common">roselle</name>
    <dbReference type="NCBI Taxonomy" id="183260"/>
    <lineage>
        <taxon>Eukaryota</taxon>
        <taxon>Viridiplantae</taxon>
        <taxon>Streptophyta</taxon>
        <taxon>Embryophyta</taxon>
        <taxon>Tracheophyta</taxon>
        <taxon>Spermatophyta</taxon>
        <taxon>Magnoliopsida</taxon>
        <taxon>eudicotyledons</taxon>
        <taxon>Gunneridae</taxon>
        <taxon>Pentapetalae</taxon>
        <taxon>rosids</taxon>
        <taxon>malvids</taxon>
        <taxon>Malvales</taxon>
        <taxon>Malvaceae</taxon>
        <taxon>Malvoideae</taxon>
        <taxon>Hibiscus</taxon>
    </lineage>
</organism>
<evidence type="ECO:0000256" key="3">
    <source>
        <dbReference type="ARBA" id="ARBA00022825"/>
    </source>
</evidence>
<comment type="caution">
    <text evidence="5">The sequence shown here is derived from an EMBL/GenBank/DDBJ whole genome shotgun (WGS) entry which is preliminary data.</text>
</comment>
<dbReference type="Gene3D" id="3.20.190.20">
    <property type="match status" value="1"/>
</dbReference>
<feature type="domain" description="Protease Do-like PDZ" evidence="4">
    <location>
        <begin position="68"/>
        <end position="222"/>
    </location>
</feature>
<evidence type="ECO:0000256" key="2">
    <source>
        <dbReference type="ARBA" id="ARBA00022801"/>
    </source>
</evidence>
<protein>
    <recommendedName>
        <fullName evidence="4">Protease Do-like PDZ domain-containing protein</fullName>
    </recommendedName>
</protein>
<keyword evidence="1" id="KW-0645">Protease</keyword>
<dbReference type="PANTHER" id="PTHR45980:SF18">
    <property type="entry name" value="PROTEASE DO-LIKE 9"/>
    <property type="match status" value="1"/>
</dbReference>
<evidence type="ECO:0000313" key="5">
    <source>
        <dbReference type="EMBL" id="KAK9040382.1"/>
    </source>
</evidence>
<name>A0ABR2TSL0_9ROSI</name>
<evidence type="ECO:0000313" key="6">
    <source>
        <dbReference type="Proteomes" id="UP001396334"/>
    </source>
</evidence>
<evidence type="ECO:0000256" key="1">
    <source>
        <dbReference type="ARBA" id="ARBA00022670"/>
    </source>
</evidence>